<accession>A0A5S5CL45</accession>
<dbReference type="Pfam" id="PF18603">
    <property type="entry name" value="LAL_C2"/>
    <property type="match status" value="1"/>
</dbReference>
<dbReference type="GO" id="GO:0016874">
    <property type="term" value="F:ligase activity"/>
    <property type="evidence" value="ECO:0007669"/>
    <property type="project" value="UniProtKB-KW"/>
</dbReference>
<dbReference type="GO" id="GO:0046872">
    <property type="term" value="F:metal ion binding"/>
    <property type="evidence" value="ECO:0007669"/>
    <property type="project" value="InterPro"/>
</dbReference>
<dbReference type="InterPro" id="IPR011761">
    <property type="entry name" value="ATP-grasp"/>
</dbReference>
<name>A0A5S5CL45_9ACTN</name>
<reference evidence="6 7" key="1">
    <citation type="submission" date="2019-07" db="EMBL/GenBank/DDBJ databases">
        <title>Genomic Encyclopedia of Archaeal and Bacterial Type Strains, Phase II (KMG-II): from individual species to whole genera.</title>
        <authorList>
            <person name="Goeker M."/>
        </authorList>
    </citation>
    <scope>NUCLEOTIDE SEQUENCE [LARGE SCALE GENOMIC DNA]</scope>
    <source>
        <strain evidence="6 7">DSM 46842</strain>
    </source>
</reference>
<dbReference type="Proteomes" id="UP000322499">
    <property type="component" value="Unassembled WGS sequence"/>
</dbReference>
<dbReference type="Gene3D" id="3.30.470.20">
    <property type="entry name" value="ATP-grasp fold, B domain"/>
    <property type="match status" value="1"/>
</dbReference>
<dbReference type="SUPFAM" id="SSF56059">
    <property type="entry name" value="Glutathione synthetase ATP-binding domain-like"/>
    <property type="match status" value="1"/>
</dbReference>
<organism evidence="6 7">
    <name type="scientific">Blastococcus xanthinilyticus</name>
    <dbReference type="NCBI Taxonomy" id="1564164"/>
    <lineage>
        <taxon>Bacteria</taxon>
        <taxon>Bacillati</taxon>
        <taxon>Actinomycetota</taxon>
        <taxon>Actinomycetes</taxon>
        <taxon>Geodermatophilales</taxon>
        <taxon>Geodermatophilaceae</taxon>
        <taxon>Blastococcus</taxon>
    </lineage>
</organism>
<protein>
    <submittedName>
        <fullName evidence="6">Biotin carboxylase</fullName>
    </submittedName>
</protein>
<dbReference type="PANTHER" id="PTHR43585">
    <property type="entry name" value="FUMIPYRROLE BIOSYNTHESIS PROTEIN C"/>
    <property type="match status" value="1"/>
</dbReference>
<dbReference type="AlphaFoldDB" id="A0A5S5CL45"/>
<keyword evidence="2 4" id="KW-0547">Nucleotide-binding</keyword>
<dbReference type="GO" id="GO:0005524">
    <property type="term" value="F:ATP binding"/>
    <property type="evidence" value="ECO:0007669"/>
    <property type="project" value="UniProtKB-UniRule"/>
</dbReference>
<keyword evidence="1" id="KW-0436">Ligase</keyword>
<evidence type="ECO:0000256" key="2">
    <source>
        <dbReference type="ARBA" id="ARBA00022741"/>
    </source>
</evidence>
<evidence type="ECO:0000256" key="4">
    <source>
        <dbReference type="PROSITE-ProRule" id="PRU00409"/>
    </source>
</evidence>
<evidence type="ECO:0000256" key="3">
    <source>
        <dbReference type="ARBA" id="ARBA00022840"/>
    </source>
</evidence>
<keyword evidence="3 4" id="KW-0067">ATP-binding</keyword>
<sequence>MPTPMDAGRTGSPSAVPAWFVVVELPVRPRAARTELAAGERLDPAGVVQLDRALDRGLQTAVLTLDRAGYGPDDDWVVDRWIECDTFDADAVLQAVRALEGVVVAVTSAVPGFAGTAAVAARALGLRGPTPGSAALADDRGALHRALADAGLPGVDWAEVAAHDPDLTSPIGYPCVVRPVDGGGAFDAGLVSDDRELRALAARHLARPDYGRGMRPRRLLVVEEHVPGPRFGVDGYVDGSDPVVLAWSEVVTTPPPHLDSLVRTATTRPPVPEAIDWVRAWLAATGHDAGPFHLEFLLGPAGPRLADLGPGLPGGGGHACTDLVSGVDTADLAVGLLLGEPPAVPAPGAAGASTQVLLVAHAVGVVREVAGVREAAGIPGLVAAEVVTDVGRVAGPATCWQERLGQVVTVGDTPEQSWRRAAAALDAIQVDVVAPALPRPAPRPGARSCRDVAASSVVVRRRGPGSRIR</sequence>
<dbReference type="EMBL" id="VNHW01000022">
    <property type="protein sequence ID" value="TYP81917.1"/>
    <property type="molecule type" value="Genomic_DNA"/>
</dbReference>
<feature type="domain" description="ATP-grasp" evidence="5">
    <location>
        <begin position="144"/>
        <end position="338"/>
    </location>
</feature>
<keyword evidence="7" id="KW-1185">Reference proteome</keyword>
<proteinExistence type="predicted"/>
<evidence type="ECO:0000313" key="6">
    <source>
        <dbReference type="EMBL" id="TYP81917.1"/>
    </source>
</evidence>
<gene>
    <name evidence="6" type="ORF">BD833_12234</name>
</gene>
<evidence type="ECO:0000313" key="7">
    <source>
        <dbReference type="Proteomes" id="UP000322499"/>
    </source>
</evidence>
<comment type="caution">
    <text evidence="6">The sequence shown here is derived from an EMBL/GenBank/DDBJ whole genome shotgun (WGS) entry which is preliminary data.</text>
</comment>
<dbReference type="InterPro" id="IPR052032">
    <property type="entry name" value="ATP-dep_AA_Ligase"/>
</dbReference>
<dbReference type="PROSITE" id="PS50975">
    <property type="entry name" value="ATP_GRASP"/>
    <property type="match status" value="1"/>
</dbReference>
<evidence type="ECO:0000256" key="1">
    <source>
        <dbReference type="ARBA" id="ARBA00022598"/>
    </source>
</evidence>
<dbReference type="InterPro" id="IPR040570">
    <property type="entry name" value="LAL_C2"/>
</dbReference>
<evidence type="ECO:0000259" key="5">
    <source>
        <dbReference type="PROSITE" id="PS50975"/>
    </source>
</evidence>
<dbReference type="PANTHER" id="PTHR43585:SF2">
    <property type="entry name" value="ATP-GRASP ENZYME FSQD"/>
    <property type="match status" value="1"/>
</dbReference>